<dbReference type="RefSeq" id="XP_031755493.1">
    <property type="nucleotide sequence ID" value="XM_031899633.1"/>
</dbReference>
<dbReference type="CTD" id="221908"/>
<comment type="subcellular location">
    <subcellularLocation>
        <location evidence="1">Cytoplasm</location>
        <location evidence="1">Cytoskeleton</location>
        <location evidence="1">Microtubule organizing center</location>
        <location evidence="1">Centrosome</location>
        <location evidence="1">Centriole</location>
    </subcellularLocation>
</comment>
<dbReference type="OrthoDB" id="8942190at2759"/>
<feature type="region of interest" description="Disordered" evidence="5">
    <location>
        <begin position="190"/>
        <end position="213"/>
    </location>
</feature>
<dbReference type="GO" id="GO:0045724">
    <property type="term" value="P:positive regulation of cilium assembly"/>
    <property type="evidence" value="ECO:0000318"/>
    <property type="project" value="GO_Central"/>
</dbReference>
<dbReference type="InterPro" id="IPR029135">
    <property type="entry name" value="PPP1R35_C"/>
</dbReference>
<dbReference type="AGR" id="Xenbase:XB-GENE-29099299"/>
<evidence type="ECO:0000259" key="6">
    <source>
        <dbReference type="Pfam" id="PF15503"/>
    </source>
</evidence>
<organism evidence="7 8">
    <name type="scientific">Xenopus tropicalis</name>
    <name type="common">Western clawed frog</name>
    <name type="synonym">Silurana tropicalis</name>
    <dbReference type="NCBI Taxonomy" id="8364"/>
    <lineage>
        <taxon>Eukaryota</taxon>
        <taxon>Metazoa</taxon>
        <taxon>Chordata</taxon>
        <taxon>Craniata</taxon>
        <taxon>Vertebrata</taxon>
        <taxon>Euteleostomi</taxon>
        <taxon>Amphibia</taxon>
        <taxon>Batrachia</taxon>
        <taxon>Anura</taxon>
        <taxon>Pipoidea</taxon>
        <taxon>Pipidae</taxon>
        <taxon>Xenopodinae</taxon>
        <taxon>Xenopus</taxon>
        <taxon>Silurana</taxon>
    </lineage>
</organism>
<protein>
    <submittedName>
        <fullName evidence="8">Protein phosphatase 1 regulatory subunit 35 isoform X1</fullName>
    </submittedName>
</protein>
<dbReference type="PANTHER" id="PTHR28625:SF1">
    <property type="entry name" value="PROTEIN PHOSPHATASE 1 REGULATORY SUBUNIT 35"/>
    <property type="match status" value="1"/>
</dbReference>
<evidence type="ECO:0000256" key="4">
    <source>
        <dbReference type="ARBA" id="ARBA00029452"/>
    </source>
</evidence>
<dbReference type="Xenbase" id="XB-GENE-29099299">
    <property type="gene designation" value="ppp1r35"/>
</dbReference>
<dbReference type="OMA" id="MMGCEEP"/>
<gene>
    <name evidence="8 9" type="primary">ppp1r35</name>
</gene>
<comment type="similarity">
    <text evidence="4">Belongs to the PPP1R35 family.</text>
</comment>
<evidence type="ECO:0000313" key="7">
    <source>
        <dbReference type="Proteomes" id="UP000008143"/>
    </source>
</evidence>
<dbReference type="PANTHER" id="PTHR28625">
    <property type="entry name" value="PROTEIN PHOSPHATASE 1 REGULATORY SUBUNIT 35"/>
    <property type="match status" value="1"/>
</dbReference>
<dbReference type="Proteomes" id="UP000008143">
    <property type="component" value="Chromosome 3"/>
</dbReference>
<proteinExistence type="inferred from homology"/>
<keyword evidence="3" id="KW-0206">Cytoskeleton</keyword>
<dbReference type="GO" id="GO:1903724">
    <property type="term" value="P:positive regulation of centriole elongation"/>
    <property type="evidence" value="ECO:0000318"/>
    <property type="project" value="GO_Central"/>
</dbReference>
<name>A0A8J1JC89_XENTR</name>
<dbReference type="Pfam" id="PF15503">
    <property type="entry name" value="PPP1R35_C"/>
    <property type="match status" value="1"/>
</dbReference>
<dbReference type="InterPro" id="IPR033590">
    <property type="entry name" value="PPP1R35"/>
</dbReference>
<evidence type="ECO:0000313" key="8">
    <source>
        <dbReference type="RefSeq" id="XP_031755493.1"/>
    </source>
</evidence>
<feature type="region of interest" description="Disordered" evidence="5">
    <location>
        <begin position="81"/>
        <end position="101"/>
    </location>
</feature>
<keyword evidence="7" id="KW-1185">Reference proteome</keyword>
<keyword evidence="2" id="KW-0963">Cytoplasm</keyword>
<sequence>MSDLVTMAAFPFCNSMVLTAPAAGSHTPRTYKMSEVRTLSLREYEADEGEAVPCDFPPQPLALGLGGTAESHPLLDISLTPDKGGGILRRKSSERRQGQRQVRFVVSEEANGRSQEAGGLQCPRMHSTAALKEQAELEAGQEFHADRAVQRELERSYRVRRSIESEAARALNVARAHSLYQGLLSVEPPAGQVQRLSERPRRAEPKEAPQLQAPQLQAPDLSAFSHLCERFTETPCLTVEGPPPVVICPRPRPAHSVFDMYHKLNEWAP</sequence>
<dbReference type="GeneID" id="100145073"/>
<feature type="domain" description="Protein phosphatase 1 regulatory subunit 35 C-terminal" evidence="6">
    <location>
        <begin position="123"/>
        <end position="263"/>
    </location>
</feature>
<reference evidence="8" key="1">
    <citation type="submission" date="2025-08" db="UniProtKB">
        <authorList>
            <consortium name="RefSeq"/>
        </authorList>
    </citation>
    <scope>IDENTIFICATION</scope>
    <source>
        <strain evidence="8">Nigerian</strain>
        <tissue evidence="8">Liver and blood</tissue>
    </source>
</reference>
<dbReference type="KEGG" id="xtr:100145073"/>
<evidence type="ECO:0000256" key="2">
    <source>
        <dbReference type="ARBA" id="ARBA00022490"/>
    </source>
</evidence>
<evidence type="ECO:0000256" key="5">
    <source>
        <dbReference type="SAM" id="MobiDB-lite"/>
    </source>
</evidence>
<dbReference type="GO" id="GO:0005814">
    <property type="term" value="C:centriole"/>
    <property type="evidence" value="ECO:0000318"/>
    <property type="project" value="GO_Central"/>
</dbReference>
<accession>A0A8J1JC89</accession>
<dbReference type="GO" id="GO:0019902">
    <property type="term" value="F:phosphatase binding"/>
    <property type="evidence" value="ECO:0007669"/>
    <property type="project" value="InterPro"/>
</dbReference>
<feature type="compositionally biased region" description="Basic and acidic residues" evidence="5">
    <location>
        <begin position="196"/>
        <end position="207"/>
    </location>
</feature>
<evidence type="ECO:0000256" key="3">
    <source>
        <dbReference type="ARBA" id="ARBA00023212"/>
    </source>
</evidence>
<dbReference type="AlphaFoldDB" id="A0A8J1JC89"/>
<evidence type="ECO:0000256" key="1">
    <source>
        <dbReference type="ARBA" id="ARBA00004114"/>
    </source>
</evidence>
<evidence type="ECO:0000313" key="9">
    <source>
        <dbReference type="Xenbase" id="XB-GENE-29099299"/>
    </source>
</evidence>